<keyword evidence="2" id="KW-1185">Reference proteome</keyword>
<evidence type="ECO:0000313" key="1">
    <source>
        <dbReference type="EMBL" id="CDH43242.1"/>
    </source>
</evidence>
<accession>A0A7U7G7I6</accession>
<dbReference type="RefSeq" id="WP_034430263.1">
    <property type="nucleotide sequence ID" value="NZ_CBTK010000014.1"/>
</dbReference>
<gene>
    <name evidence="1" type="ORF">BN874_1100023</name>
</gene>
<evidence type="ECO:0000313" key="2">
    <source>
        <dbReference type="Proteomes" id="UP000019184"/>
    </source>
</evidence>
<organism evidence="1 2">
    <name type="scientific">Candidatus Contendobacter odensis Run_B_J11</name>
    <dbReference type="NCBI Taxonomy" id="1400861"/>
    <lineage>
        <taxon>Bacteria</taxon>
        <taxon>Pseudomonadati</taxon>
        <taxon>Pseudomonadota</taxon>
        <taxon>Gammaproteobacteria</taxon>
        <taxon>Candidatus Competibacteraceae</taxon>
        <taxon>Candidatus Contendibacter</taxon>
    </lineage>
</organism>
<dbReference type="EMBL" id="CBTK010000014">
    <property type="protein sequence ID" value="CDH43242.1"/>
    <property type="molecule type" value="Genomic_DNA"/>
</dbReference>
<name>A0A7U7G7I6_9GAMM</name>
<dbReference type="Proteomes" id="UP000019184">
    <property type="component" value="Unassembled WGS sequence"/>
</dbReference>
<comment type="caution">
    <text evidence="1">The sequence shown here is derived from an EMBL/GenBank/DDBJ whole genome shotgun (WGS) entry which is preliminary data.</text>
</comment>
<reference evidence="1 2" key="1">
    <citation type="journal article" date="2014" name="ISME J.">
        <title>Candidatus Competibacter-lineage genomes retrieved from metagenomes reveal functional metabolic diversity.</title>
        <authorList>
            <person name="McIlroy S.J."/>
            <person name="Albertsen M."/>
            <person name="Andresen E.K."/>
            <person name="Saunders A.M."/>
            <person name="Kristiansen R."/>
            <person name="Stokholm-Bjerregaard M."/>
            <person name="Nielsen K.L."/>
            <person name="Nielsen P.H."/>
        </authorList>
    </citation>
    <scope>NUCLEOTIDE SEQUENCE [LARGE SCALE GENOMIC DNA]</scope>
    <source>
        <strain evidence="1 2">Run_B_J11</strain>
    </source>
</reference>
<protein>
    <submittedName>
        <fullName evidence="1">Uncharacterized protein</fullName>
    </submittedName>
</protein>
<dbReference type="AlphaFoldDB" id="A0A7U7G7I6"/>
<sequence length="71" mass="7609">MDFRQPVSSSLGLQWLQLLIGEPAQAVTQAQAQVQPATPDQRGTVAWADLVDLVETLFGVPASETESRGDS</sequence>
<proteinExistence type="predicted"/>